<comment type="catalytic activity">
    <reaction evidence="7">
        <text>a ubiquinone + NADH + 5 H(+)(in) = a ubiquinol + NAD(+) + 4 H(+)(out)</text>
        <dbReference type="Rhea" id="RHEA:29091"/>
        <dbReference type="Rhea" id="RHEA-COMP:9565"/>
        <dbReference type="Rhea" id="RHEA-COMP:9566"/>
        <dbReference type="ChEBI" id="CHEBI:15378"/>
        <dbReference type="ChEBI" id="CHEBI:16389"/>
        <dbReference type="ChEBI" id="CHEBI:17976"/>
        <dbReference type="ChEBI" id="CHEBI:57540"/>
        <dbReference type="ChEBI" id="CHEBI:57945"/>
        <dbReference type="EC" id="7.1.1.2"/>
    </reaction>
</comment>
<evidence type="ECO:0000256" key="8">
    <source>
        <dbReference type="SAM" id="Phobius"/>
    </source>
</evidence>
<dbReference type="GO" id="GO:0008137">
    <property type="term" value="F:NADH dehydrogenase (ubiquinone) activity"/>
    <property type="evidence" value="ECO:0007669"/>
    <property type="project" value="UniProtKB-EC"/>
</dbReference>
<reference evidence="10" key="1">
    <citation type="submission" date="2012-03" db="EMBL/GenBank/DDBJ databases">
        <title>The complete mitochondrial genome sequence of Pomphorhynchus laevis (Acanthocephala: Palaeacanthocephala).</title>
        <authorList>
            <person name="Pan T."/>
            <person name="Nie P."/>
        </authorList>
    </citation>
    <scope>NUCLEOTIDE SEQUENCE</scope>
    <source>
        <strain evidence="10">Prist</strain>
    </source>
</reference>
<proteinExistence type="predicted"/>
<dbReference type="PRINTS" id="PR01434">
    <property type="entry name" value="NADHDHGNASE5"/>
</dbReference>
<dbReference type="GO" id="GO:0042773">
    <property type="term" value="P:ATP synthesis coupled electron transport"/>
    <property type="evidence" value="ECO:0007669"/>
    <property type="project" value="InterPro"/>
</dbReference>
<feature type="transmembrane region" description="Helical" evidence="8">
    <location>
        <begin position="204"/>
        <end position="227"/>
    </location>
</feature>
<dbReference type="Pfam" id="PF00361">
    <property type="entry name" value="Proton_antipo_M"/>
    <property type="match status" value="1"/>
</dbReference>
<sequence length="550" mass="57073">MVGLSAVVSLLLMSVVLVGIGVGFSELGVKGVLSGASKVSLGVQDLMFEFCYGSEVSPMGVVVVAIFMMVLVFTMVYMVGEVEYNSFLAFVASFVVGMLILVTAQGVYSGLVGWELLGVISFVLIGYYGTRSSWGSALVTMVINRGGDVSLMLMLLILALLLGGLNGSILGSVVGLLGCTLVLTKSSQFPCSGWLPLAMAAPTPVSALVHSSTLVVAGLVMGVYLWGIMGVESAAVGLCLLMGIMTLTSSSISVLWEMDFKKVVALSTSIHLSVMLLMLVASGTGLAMMHMAVHALFKSLLFVAVGVIILMNWHDQDYRGVLGLGGEFSAMMGVVMLSSVWSLLGLMGFSGWVTKDTLLESVYLQGGGLAVVMVVVGALSCSVLYGWKLVSISVGGGSVQSLNSVGWGVGSSLLAVMGVMGVLGVSVGGLMNSGLDSSAALGVISGLEKGAYWIIGVMIVSVVLLGGLFSPVGANMMYLQDLYQVLLSGVSVLSLLLASKVEYTVSSMVAEGAVEVESSSLQAMMSLVKSLDMWAAFVGMVIYTLILTAF</sequence>
<geneLocation type="mitochondrion" evidence="10"/>
<evidence type="ECO:0000256" key="1">
    <source>
        <dbReference type="ARBA" id="ARBA00004141"/>
    </source>
</evidence>
<dbReference type="AlphaFoldDB" id="A0A806GRF9"/>
<keyword evidence="3 8" id="KW-0812">Transmembrane</keyword>
<gene>
    <name evidence="10" type="primary">ND5</name>
</gene>
<dbReference type="GO" id="GO:0003954">
    <property type="term" value="F:NADH dehydrogenase activity"/>
    <property type="evidence" value="ECO:0007669"/>
    <property type="project" value="TreeGrafter"/>
</dbReference>
<feature type="transmembrane region" description="Helical" evidence="8">
    <location>
        <begin position="111"/>
        <end position="130"/>
    </location>
</feature>
<evidence type="ECO:0000256" key="5">
    <source>
        <dbReference type="ARBA" id="ARBA00023136"/>
    </source>
</evidence>
<dbReference type="GO" id="GO:0016020">
    <property type="term" value="C:membrane"/>
    <property type="evidence" value="ECO:0007669"/>
    <property type="project" value="UniProtKB-SubCell"/>
</dbReference>
<feature type="transmembrane region" description="Helical" evidence="8">
    <location>
        <begin position="407"/>
        <end position="430"/>
    </location>
</feature>
<dbReference type="GO" id="GO:0015990">
    <property type="term" value="P:electron transport coupled proton transport"/>
    <property type="evidence" value="ECO:0007669"/>
    <property type="project" value="TreeGrafter"/>
</dbReference>
<evidence type="ECO:0000313" key="10">
    <source>
        <dbReference type="EMBL" id="AFJ14658.1"/>
    </source>
</evidence>
<feature type="transmembrane region" description="Helical" evidence="8">
    <location>
        <begin position="482"/>
        <end position="498"/>
    </location>
</feature>
<dbReference type="OrthoDB" id="6372431at2759"/>
<dbReference type="InterPro" id="IPR001750">
    <property type="entry name" value="ND/Mrp_TM"/>
</dbReference>
<feature type="transmembrane region" description="Helical" evidence="8">
    <location>
        <begin position="87"/>
        <end position="105"/>
    </location>
</feature>
<dbReference type="InterPro" id="IPR003945">
    <property type="entry name" value="NU5C-like"/>
</dbReference>
<feature type="transmembrane region" description="Helical" evidence="8">
    <location>
        <begin position="366"/>
        <end position="387"/>
    </location>
</feature>
<evidence type="ECO:0000256" key="2">
    <source>
        <dbReference type="ARBA" id="ARBA00012944"/>
    </source>
</evidence>
<evidence type="ECO:0000256" key="4">
    <source>
        <dbReference type="ARBA" id="ARBA00022989"/>
    </source>
</evidence>
<keyword evidence="4 8" id="KW-1133">Transmembrane helix</keyword>
<feature type="transmembrane region" description="Helical" evidence="8">
    <location>
        <begin position="59"/>
        <end position="80"/>
    </location>
</feature>
<name>A0A806GRF9_9BILA</name>
<feature type="transmembrane region" description="Helical" evidence="8">
    <location>
        <begin position="334"/>
        <end position="354"/>
    </location>
</feature>
<organism evidence="10">
    <name type="scientific">Pomphorhynchus laevis</name>
    <dbReference type="NCBI Taxonomy" id="141832"/>
    <lineage>
        <taxon>Eukaryota</taxon>
        <taxon>Metazoa</taxon>
        <taxon>Spiralia</taxon>
        <taxon>Lophotrochozoa</taxon>
        <taxon>Acanthocephala</taxon>
        <taxon>Palaeacanthocephala</taxon>
        <taxon>Echinorhynchida</taxon>
        <taxon>Pomphorhynchidae</taxon>
        <taxon>Pomphorhynchus</taxon>
    </lineage>
</organism>
<feature type="transmembrane region" description="Helical" evidence="8">
    <location>
        <begin position="234"/>
        <end position="256"/>
    </location>
</feature>
<evidence type="ECO:0000256" key="6">
    <source>
        <dbReference type="ARBA" id="ARBA00031027"/>
    </source>
</evidence>
<feature type="transmembrane region" description="Helical" evidence="8">
    <location>
        <begin position="451"/>
        <end position="470"/>
    </location>
</feature>
<accession>A0A806GRF9</accession>
<feature type="domain" description="NADH:quinone oxidoreductase/Mrp antiporter transmembrane" evidence="9">
    <location>
        <begin position="111"/>
        <end position="378"/>
    </location>
</feature>
<keyword evidence="5 8" id="KW-0472">Membrane</keyword>
<comment type="subcellular location">
    <subcellularLocation>
        <location evidence="1">Membrane</location>
        <topology evidence="1">Multi-pass membrane protein</topology>
    </subcellularLocation>
</comment>
<feature type="transmembrane region" description="Helical" evidence="8">
    <location>
        <begin position="268"/>
        <end position="288"/>
    </location>
</feature>
<feature type="transmembrane region" description="Helical" evidence="8">
    <location>
        <begin position="151"/>
        <end position="184"/>
    </location>
</feature>
<dbReference type="EMBL" id="JQ809443">
    <property type="protein sequence ID" value="AFJ14658.1"/>
    <property type="molecule type" value="Genomic_DNA"/>
</dbReference>
<keyword evidence="10" id="KW-0496">Mitochondrion</keyword>
<protein>
    <recommendedName>
        <fullName evidence="2">NADH:ubiquinone reductase (H(+)-translocating)</fullName>
        <ecNumber evidence="2">7.1.1.2</ecNumber>
    </recommendedName>
    <alternativeName>
        <fullName evidence="6">NADH dehydrogenase subunit 5</fullName>
    </alternativeName>
</protein>
<dbReference type="PANTHER" id="PTHR42829:SF2">
    <property type="entry name" value="NADH-UBIQUINONE OXIDOREDUCTASE CHAIN 5"/>
    <property type="match status" value="1"/>
</dbReference>
<evidence type="ECO:0000256" key="7">
    <source>
        <dbReference type="ARBA" id="ARBA00049551"/>
    </source>
</evidence>
<feature type="transmembrane region" description="Helical" evidence="8">
    <location>
        <begin position="531"/>
        <end position="549"/>
    </location>
</feature>
<dbReference type="PANTHER" id="PTHR42829">
    <property type="entry name" value="NADH-UBIQUINONE OXIDOREDUCTASE CHAIN 5"/>
    <property type="match status" value="1"/>
</dbReference>
<dbReference type="EC" id="7.1.1.2" evidence="2"/>
<feature type="transmembrane region" description="Helical" evidence="8">
    <location>
        <begin position="295"/>
        <end position="314"/>
    </location>
</feature>
<evidence type="ECO:0000256" key="3">
    <source>
        <dbReference type="ARBA" id="ARBA00022692"/>
    </source>
</evidence>
<evidence type="ECO:0000259" key="9">
    <source>
        <dbReference type="Pfam" id="PF00361"/>
    </source>
</evidence>